<accession>A0A840IJB5</accession>
<evidence type="ECO:0000313" key="3">
    <source>
        <dbReference type="Proteomes" id="UP000585272"/>
    </source>
</evidence>
<dbReference type="GO" id="GO:0016853">
    <property type="term" value="F:isomerase activity"/>
    <property type="evidence" value="ECO:0007669"/>
    <property type="project" value="UniProtKB-KW"/>
</dbReference>
<dbReference type="InterPro" id="IPR013022">
    <property type="entry name" value="Xyl_isomerase-like_TIM-brl"/>
</dbReference>
<proteinExistence type="predicted"/>
<dbReference type="Gene3D" id="3.20.20.150">
    <property type="entry name" value="Divalent-metal-dependent TIM barrel enzymes"/>
    <property type="match status" value="1"/>
</dbReference>
<dbReference type="EMBL" id="JACHNU010000009">
    <property type="protein sequence ID" value="MBB4664846.1"/>
    <property type="molecule type" value="Genomic_DNA"/>
</dbReference>
<evidence type="ECO:0000313" key="2">
    <source>
        <dbReference type="EMBL" id="MBB4664846.1"/>
    </source>
</evidence>
<dbReference type="SUPFAM" id="SSF51658">
    <property type="entry name" value="Xylose isomerase-like"/>
    <property type="match status" value="1"/>
</dbReference>
<comment type="caution">
    <text evidence="2">The sequence shown here is derived from an EMBL/GenBank/DDBJ whole genome shotgun (WGS) entry which is preliminary data.</text>
</comment>
<dbReference type="Proteomes" id="UP000585272">
    <property type="component" value="Unassembled WGS sequence"/>
</dbReference>
<reference evidence="2 3" key="1">
    <citation type="submission" date="2020-08" db="EMBL/GenBank/DDBJ databases">
        <title>Genomic Encyclopedia of Archaeal and Bacterial Type Strains, Phase II (KMG-II): from individual species to whole genera.</title>
        <authorList>
            <person name="Goeker M."/>
        </authorList>
    </citation>
    <scope>NUCLEOTIDE SEQUENCE [LARGE SCALE GENOMIC DNA]</scope>
    <source>
        <strain evidence="2 3">DSM 23288</strain>
    </source>
</reference>
<dbReference type="InterPro" id="IPR036237">
    <property type="entry name" value="Xyl_isomerase-like_sf"/>
</dbReference>
<dbReference type="InterPro" id="IPR050312">
    <property type="entry name" value="IolE/XylAMocC-like"/>
</dbReference>
<gene>
    <name evidence="2" type="ORF">BDZ31_004464</name>
</gene>
<dbReference type="AlphaFoldDB" id="A0A840IJB5"/>
<keyword evidence="3" id="KW-1185">Reference proteome</keyword>
<keyword evidence="2" id="KW-0413">Isomerase</keyword>
<dbReference type="PANTHER" id="PTHR12110:SF41">
    <property type="entry name" value="INOSOSE DEHYDRATASE"/>
    <property type="match status" value="1"/>
</dbReference>
<dbReference type="Pfam" id="PF01261">
    <property type="entry name" value="AP_endonuc_2"/>
    <property type="match status" value="1"/>
</dbReference>
<evidence type="ECO:0000259" key="1">
    <source>
        <dbReference type="Pfam" id="PF01261"/>
    </source>
</evidence>
<protein>
    <submittedName>
        <fullName evidence="2">Sugar phosphate isomerase/epimerase</fullName>
    </submittedName>
</protein>
<organism evidence="2 3">
    <name type="scientific">Conexibacter arvalis</name>
    <dbReference type="NCBI Taxonomy" id="912552"/>
    <lineage>
        <taxon>Bacteria</taxon>
        <taxon>Bacillati</taxon>
        <taxon>Actinomycetota</taxon>
        <taxon>Thermoleophilia</taxon>
        <taxon>Solirubrobacterales</taxon>
        <taxon>Conexibacteraceae</taxon>
        <taxon>Conexibacter</taxon>
    </lineage>
</organism>
<dbReference type="PANTHER" id="PTHR12110">
    <property type="entry name" value="HYDROXYPYRUVATE ISOMERASE"/>
    <property type="match status" value="1"/>
</dbReference>
<sequence length="277" mass="29192">MPVDARRLSCPDFAFPALELEGRLELIRLLGFAQVDLELVVPLPPAAPEDAVVARMRAAVSASNLRVADLFFVVGGDDFAASAINHVDAALRAAHRVAFAGAARAARELGAPGLTVLPGVPDHADPAAGWERAVEELRWRVDAARAEGVQTRIEAHIGSLVSTPELAARIVAEVPGLALSLDPTHFTMQAIAPQRITPLAPLAGHVHLRASRPGDLQVAWERDEGDLAGLLAALEAAGYEGPLCVEYVPMAKWNCDRMDILGATAATRAALLSGELG</sequence>
<dbReference type="RefSeq" id="WP_183345249.1">
    <property type="nucleotide sequence ID" value="NZ_JACHNU010000009.1"/>
</dbReference>
<name>A0A840IJB5_9ACTN</name>
<feature type="domain" description="Xylose isomerase-like TIM barrel" evidence="1">
    <location>
        <begin position="25"/>
        <end position="248"/>
    </location>
</feature>